<protein>
    <submittedName>
        <fullName evidence="9">ABC transporter permease</fullName>
    </submittedName>
</protein>
<dbReference type="PANTHER" id="PTHR43738:SF1">
    <property type="entry name" value="HEMIN TRANSPORT SYSTEM PERMEASE PROTEIN HRTB-RELATED"/>
    <property type="match status" value="1"/>
</dbReference>
<dbReference type="RefSeq" id="WP_369342399.1">
    <property type="nucleotide sequence ID" value="NZ_CP129682.1"/>
</dbReference>
<evidence type="ECO:0000259" key="8">
    <source>
        <dbReference type="Pfam" id="PF02687"/>
    </source>
</evidence>
<dbReference type="AlphaFoldDB" id="A0AB39UGP7"/>
<evidence type="ECO:0000256" key="5">
    <source>
        <dbReference type="ARBA" id="ARBA00022989"/>
    </source>
</evidence>
<proteinExistence type="predicted"/>
<feature type="domain" description="ABC3 transporter permease C-terminal" evidence="8">
    <location>
        <begin position="246"/>
        <end position="356"/>
    </location>
</feature>
<dbReference type="EMBL" id="CP129682">
    <property type="protein sequence ID" value="XDS48368.1"/>
    <property type="molecule type" value="Genomic_DNA"/>
</dbReference>
<gene>
    <name evidence="10" type="ORF">QN062_04530</name>
    <name evidence="9" type="ORF">QN216_08545</name>
</gene>
<dbReference type="EMBL" id="CP129683">
    <property type="protein sequence ID" value="XDS51436.1"/>
    <property type="molecule type" value="Genomic_DNA"/>
</dbReference>
<evidence type="ECO:0000256" key="6">
    <source>
        <dbReference type="ARBA" id="ARBA00023136"/>
    </source>
</evidence>
<dbReference type="KEGG" id="bfk:QN062_04530"/>
<feature type="transmembrane region" description="Helical" evidence="7">
    <location>
        <begin position="329"/>
        <end position="348"/>
    </location>
</feature>
<organism evidence="9">
    <name type="scientific">Bifidobacterium fermentum</name>
    <dbReference type="NCBI Taxonomy" id="3059035"/>
    <lineage>
        <taxon>Bacteria</taxon>
        <taxon>Bacillati</taxon>
        <taxon>Actinomycetota</taxon>
        <taxon>Actinomycetes</taxon>
        <taxon>Bifidobacteriales</taxon>
        <taxon>Bifidobacteriaceae</taxon>
        <taxon>Bifidobacterium</taxon>
    </lineage>
</organism>
<keyword evidence="3" id="KW-1003">Cell membrane</keyword>
<dbReference type="InterPro" id="IPR051125">
    <property type="entry name" value="ABC-4/HrtB_transporter"/>
</dbReference>
<accession>A0AB39UGP7</accession>
<dbReference type="InterPro" id="IPR003838">
    <property type="entry name" value="ABC3_permease_C"/>
</dbReference>
<dbReference type="GO" id="GO:0005886">
    <property type="term" value="C:plasma membrane"/>
    <property type="evidence" value="ECO:0007669"/>
    <property type="project" value="UniProtKB-SubCell"/>
</dbReference>
<evidence type="ECO:0000313" key="10">
    <source>
        <dbReference type="EMBL" id="XDS51436.1"/>
    </source>
</evidence>
<name>A0AB39UGP7_9BIFI</name>
<evidence type="ECO:0000256" key="1">
    <source>
        <dbReference type="ARBA" id="ARBA00004651"/>
    </source>
</evidence>
<feature type="transmembrane region" description="Helical" evidence="7">
    <location>
        <begin position="285"/>
        <end position="309"/>
    </location>
</feature>
<keyword evidence="2" id="KW-0813">Transport</keyword>
<evidence type="ECO:0000313" key="9">
    <source>
        <dbReference type="EMBL" id="XDS48368.1"/>
    </source>
</evidence>
<evidence type="ECO:0000256" key="4">
    <source>
        <dbReference type="ARBA" id="ARBA00022692"/>
    </source>
</evidence>
<evidence type="ECO:0000256" key="2">
    <source>
        <dbReference type="ARBA" id="ARBA00022448"/>
    </source>
</evidence>
<dbReference type="Pfam" id="PF02687">
    <property type="entry name" value="FtsX"/>
    <property type="match status" value="1"/>
</dbReference>
<keyword evidence="6 7" id="KW-0472">Membrane</keyword>
<evidence type="ECO:0000256" key="7">
    <source>
        <dbReference type="SAM" id="Phobius"/>
    </source>
</evidence>
<sequence>MFLAMQEIRFSKWRYALVGGIILLVAYMVFMLSGLASGLQTGHTKAIRDWHADSVVLTQDANEVFGASQMTQGDLQRVSAGSKSAIGLYQGSASRANASNDKQNVSVFGSAAGSFTTPSVIRGSNYSKKYQVTISQNLADDGFAIGDRITVSNLAHTLTVTGIVPATTYSIVPVIYTSLDTWTELKYGGQPFASESDKPINAIAVRGTIRSLSNPTGKTKLQRLDMATFIDNIPGVSAEQLTFKGMIGLLIVITAAIVGMFMYVITLQKTAVFGVMKAQGIPTRFIARSIVAQAAILGLASVVLAFALAWLSSLALPSAMPFSADVGQWTVVGAALVLVTVVGGLFSVRTVSKVDPITAMGEE</sequence>
<reference evidence="9" key="1">
    <citation type="submission" date="2023-07" db="EMBL/GenBank/DDBJ databases">
        <title>Bifidobacterium aquikefiriaerophilum sp. nov. and Bifidobacterium eccum sp. nov., isolated from water kefir.</title>
        <authorList>
            <person name="Breselge S."/>
            <person name="Bellassi P."/>
            <person name="Barcenilla C."/>
            <person name="Alvarez-Ordonez A."/>
            <person name="Morelli L."/>
            <person name="Cotter P.D."/>
        </authorList>
    </citation>
    <scope>NUCLEOTIDE SEQUENCE</scope>
    <source>
        <strain evidence="10">WK012_4_13</strain>
        <strain evidence="9">WK013_4_14</strain>
    </source>
</reference>
<keyword evidence="4 7" id="KW-0812">Transmembrane</keyword>
<dbReference type="PANTHER" id="PTHR43738">
    <property type="entry name" value="ABC TRANSPORTER, MEMBRANE PROTEIN"/>
    <property type="match status" value="1"/>
</dbReference>
<keyword evidence="5 7" id="KW-1133">Transmembrane helix</keyword>
<evidence type="ECO:0000256" key="3">
    <source>
        <dbReference type="ARBA" id="ARBA00022475"/>
    </source>
</evidence>
<feature type="transmembrane region" description="Helical" evidence="7">
    <location>
        <begin position="246"/>
        <end position="265"/>
    </location>
</feature>
<comment type="subcellular location">
    <subcellularLocation>
        <location evidence="1">Cell membrane</location>
        <topology evidence="1">Multi-pass membrane protein</topology>
    </subcellularLocation>
</comment>